<dbReference type="EMBL" id="JAAVJR010000001">
    <property type="protein sequence ID" value="NJW51778.1"/>
    <property type="molecule type" value="Genomic_DNA"/>
</dbReference>
<gene>
    <name evidence="1" type="ORF">HC175_02480</name>
</gene>
<sequence length="194" mass="22215">MKEEGKTMQWKKLLLLIAIFITGQQGFSQIDGKVSLDFPSEDNAMQAAKETVKAYETGNWEMLRSHVQREAYFYNLGSFDSLSLDQTINYWKKGRESATPLLAEDGAWLPVSVPEGPRKGNWILHWGTNTLSYPNGETISFPYHVALKFQNNKVNQAHFYYDNNRIIRALGYEIQPPFVEPEAENEDSGEDDEN</sequence>
<evidence type="ECO:0000313" key="2">
    <source>
        <dbReference type="Proteomes" id="UP000703674"/>
    </source>
</evidence>
<dbReference type="Proteomes" id="UP000703674">
    <property type="component" value="Unassembled WGS sequence"/>
</dbReference>
<proteinExistence type="predicted"/>
<protein>
    <recommendedName>
        <fullName evidence="3">SnoaL-like domain-containing protein</fullName>
    </recommendedName>
</protein>
<keyword evidence="2" id="KW-1185">Reference proteome</keyword>
<reference evidence="1 2" key="1">
    <citation type="submission" date="2020-03" db="EMBL/GenBank/DDBJ databases">
        <title>Salinimicrobium sp. nov, isolated from SCS.</title>
        <authorList>
            <person name="Cao W.R."/>
        </authorList>
    </citation>
    <scope>NUCLEOTIDE SEQUENCE [LARGE SCALE GENOMIC DNA]</scope>
    <source>
        <strain evidence="2">J15B91</strain>
    </source>
</reference>
<dbReference type="RefSeq" id="WP_168136918.1">
    <property type="nucleotide sequence ID" value="NZ_JAAVJR010000001.1"/>
</dbReference>
<dbReference type="InterPro" id="IPR032710">
    <property type="entry name" value="NTF2-like_dom_sf"/>
</dbReference>
<name>A0ABX1CY87_9FLAO</name>
<dbReference type="Gene3D" id="3.10.450.50">
    <property type="match status" value="1"/>
</dbReference>
<comment type="caution">
    <text evidence="1">The sequence shown here is derived from an EMBL/GenBank/DDBJ whole genome shotgun (WGS) entry which is preliminary data.</text>
</comment>
<organism evidence="1 2">
    <name type="scientific">Salinimicrobium oceani</name>
    <dbReference type="NCBI Taxonomy" id="2722702"/>
    <lineage>
        <taxon>Bacteria</taxon>
        <taxon>Pseudomonadati</taxon>
        <taxon>Bacteroidota</taxon>
        <taxon>Flavobacteriia</taxon>
        <taxon>Flavobacteriales</taxon>
        <taxon>Flavobacteriaceae</taxon>
        <taxon>Salinimicrobium</taxon>
    </lineage>
</organism>
<dbReference type="SUPFAM" id="SSF54427">
    <property type="entry name" value="NTF2-like"/>
    <property type="match status" value="1"/>
</dbReference>
<evidence type="ECO:0008006" key="3">
    <source>
        <dbReference type="Google" id="ProtNLM"/>
    </source>
</evidence>
<accession>A0ABX1CY87</accession>
<evidence type="ECO:0000313" key="1">
    <source>
        <dbReference type="EMBL" id="NJW51778.1"/>
    </source>
</evidence>